<dbReference type="Proteomes" id="UP000609531">
    <property type="component" value="Unassembled WGS sequence"/>
</dbReference>
<keyword evidence="2" id="KW-1185">Reference proteome</keyword>
<dbReference type="EMBL" id="JAEKJA010000017">
    <property type="protein sequence ID" value="MBJ3777559.1"/>
    <property type="molecule type" value="Genomic_DNA"/>
</dbReference>
<reference evidence="1" key="1">
    <citation type="submission" date="2020-12" db="EMBL/GenBank/DDBJ databases">
        <title>Bacterial taxonomy.</title>
        <authorList>
            <person name="Pan X."/>
        </authorList>
    </citation>
    <scope>NUCLEOTIDE SEQUENCE</scope>
    <source>
        <strain evidence="1">B2012</strain>
    </source>
</reference>
<gene>
    <name evidence="1" type="ORF">JCR33_17765</name>
</gene>
<sequence>MDQITRRGAILGTAAAAATATVSTEALADQDNMHDAVRYLQQAIASLQRASSGKGGHRAKALDLAQRALQETREGIVFARRK</sequence>
<dbReference type="RefSeq" id="WP_198883460.1">
    <property type="nucleotide sequence ID" value="NZ_JAEKJA010000017.1"/>
</dbReference>
<comment type="caution">
    <text evidence="1">The sequence shown here is derived from an EMBL/GenBank/DDBJ whole genome shotgun (WGS) entry which is preliminary data.</text>
</comment>
<name>A0A934IIZ0_9HYPH</name>
<dbReference type="AlphaFoldDB" id="A0A934IIZ0"/>
<evidence type="ECO:0000313" key="2">
    <source>
        <dbReference type="Proteomes" id="UP000609531"/>
    </source>
</evidence>
<dbReference type="PROSITE" id="PS51318">
    <property type="entry name" value="TAT"/>
    <property type="match status" value="1"/>
</dbReference>
<accession>A0A934IIZ0</accession>
<proteinExistence type="predicted"/>
<protein>
    <submittedName>
        <fullName evidence="1">Uncharacterized protein</fullName>
    </submittedName>
</protein>
<evidence type="ECO:0000313" key="1">
    <source>
        <dbReference type="EMBL" id="MBJ3777559.1"/>
    </source>
</evidence>
<organism evidence="1 2">
    <name type="scientific">Acuticoccus mangrovi</name>
    <dbReference type="NCBI Taxonomy" id="2796142"/>
    <lineage>
        <taxon>Bacteria</taxon>
        <taxon>Pseudomonadati</taxon>
        <taxon>Pseudomonadota</taxon>
        <taxon>Alphaproteobacteria</taxon>
        <taxon>Hyphomicrobiales</taxon>
        <taxon>Amorphaceae</taxon>
        <taxon>Acuticoccus</taxon>
    </lineage>
</organism>
<dbReference type="InterPro" id="IPR006311">
    <property type="entry name" value="TAT_signal"/>
</dbReference>